<dbReference type="Pfam" id="PF05119">
    <property type="entry name" value="Terminase_4"/>
    <property type="match status" value="1"/>
</dbReference>
<dbReference type="Proteomes" id="UP000321058">
    <property type="component" value="Unassembled WGS sequence"/>
</dbReference>
<dbReference type="AlphaFoldDB" id="A0A512NT04"/>
<keyword evidence="2" id="KW-1185">Reference proteome</keyword>
<dbReference type="OrthoDB" id="6010489at2"/>
<dbReference type="RefSeq" id="WP_147157361.1">
    <property type="nucleotide sequence ID" value="NZ_BKAJ01000306.1"/>
</dbReference>
<organism evidence="1 2">
    <name type="scientific">Reyranella soli</name>
    <dbReference type="NCBI Taxonomy" id="1230389"/>
    <lineage>
        <taxon>Bacteria</taxon>
        <taxon>Pseudomonadati</taxon>
        <taxon>Pseudomonadota</taxon>
        <taxon>Alphaproteobacteria</taxon>
        <taxon>Hyphomicrobiales</taxon>
        <taxon>Reyranellaceae</taxon>
        <taxon>Reyranella</taxon>
    </lineage>
</organism>
<dbReference type="EMBL" id="BKAJ01000306">
    <property type="protein sequence ID" value="GEP62096.1"/>
    <property type="molecule type" value="Genomic_DNA"/>
</dbReference>
<accession>A0A512NT04</accession>
<evidence type="ECO:0008006" key="3">
    <source>
        <dbReference type="Google" id="ProtNLM"/>
    </source>
</evidence>
<evidence type="ECO:0000313" key="2">
    <source>
        <dbReference type="Proteomes" id="UP000321058"/>
    </source>
</evidence>
<dbReference type="InterPro" id="IPR006448">
    <property type="entry name" value="Phage_term_ssu_P27"/>
</dbReference>
<evidence type="ECO:0000313" key="1">
    <source>
        <dbReference type="EMBL" id="GEP62096.1"/>
    </source>
</evidence>
<reference evidence="1 2" key="1">
    <citation type="submission" date="2019-07" db="EMBL/GenBank/DDBJ databases">
        <title>Whole genome shotgun sequence of Reyranella soli NBRC 108950.</title>
        <authorList>
            <person name="Hosoyama A."/>
            <person name="Uohara A."/>
            <person name="Ohji S."/>
            <person name="Ichikawa N."/>
        </authorList>
    </citation>
    <scope>NUCLEOTIDE SEQUENCE [LARGE SCALE GENOMIC DNA]</scope>
    <source>
        <strain evidence="1 2">NBRC 108950</strain>
    </source>
</reference>
<name>A0A512NT04_9HYPH</name>
<proteinExistence type="predicted"/>
<protein>
    <recommendedName>
        <fullName evidence="3">Terminase</fullName>
    </recommendedName>
</protein>
<gene>
    <name evidence="1" type="ORF">RSO01_92620</name>
</gene>
<comment type="caution">
    <text evidence="1">The sequence shown here is derived from an EMBL/GenBank/DDBJ whole genome shotgun (WGS) entry which is preliminary data.</text>
</comment>
<sequence>MDDEQKAQWHYAIEHSPLGLLTKTDREILAVWVTAAGEHARASQEVRKLGQVVKTRDGNSVQNPYLPIVNRQATIMLRAGAEMGFSPASRAAIGAAAPMGLGAPSRLRAYLDEKPDRLD</sequence>